<comment type="caution">
    <text evidence="1">The sequence shown here is derived from an EMBL/GenBank/DDBJ whole genome shotgun (WGS) entry which is preliminary data.</text>
</comment>
<proteinExistence type="predicted"/>
<dbReference type="EMBL" id="JASSZA010000020">
    <property type="protein sequence ID" value="KAK2086522.1"/>
    <property type="molecule type" value="Genomic_DNA"/>
</dbReference>
<evidence type="ECO:0000313" key="2">
    <source>
        <dbReference type="Proteomes" id="UP001266305"/>
    </source>
</evidence>
<dbReference type="Proteomes" id="UP001266305">
    <property type="component" value="Unassembled WGS sequence"/>
</dbReference>
<protein>
    <submittedName>
        <fullName evidence="1">Uncharacterized protein</fullName>
    </submittedName>
</protein>
<gene>
    <name evidence="1" type="ORF">P7K49_035947</name>
</gene>
<sequence>MPVKPPPTWLREESRVAPHLLGLESIQGAWCWKVRPQGESRGVCPLGSQHTAWKTGAARSEKLTQMEGPVTQNCGQKLYRTGRIDEPVTSHMN</sequence>
<evidence type="ECO:0000313" key="1">
    <source>
        <dbReference type="EMBL" id="KAK2086522.1"/>
    </source>
</evidence>
<name>A0ABQ9TP29_SAGOE</name>
<reference evidence="1 2" key="1">
    <citation type="submission" date="2023-05" db="EMBL/GenBank/DDBJ databases">
        <title>B98-5 Cell Line De Novo Hybrid Assembly: An Optical Mapping Approach.</title>
        <authorList>
            <person name="Kananen K."/>
            <person name="Auerbach J.A."/>
            <person name="Kautto E."/>
            <person name="Blachly J.S."/>
        </authorList>
    </citation>
    <scope>NUCLEOTIDE SEQUENCE [LARGE SCALE GENOMIC DNA]</scope>
    <source>
        <strain evidence="1">B95-8</strain>
        <tissue evidence="1">Cell line</tissue>
    </source>
</reference>
<organism evidence="1 2">
    <name type="scientific">Saguinus oedipus</name>
    <name type="common">Cotton-top tamarin</name>
    <name type="synonym">Oedipomidas oedipus</name>
    <dbReference type="NCBI Taxonomy" id="9490"/>
    <lineage>
        <taxon>Eukaryota</taxon>
        <taxon>Metazoa</taxon>
        <taxon>Chordata</taxon>
        <taxon>Craniata</taxon>
        <taxon>Vertebrata</taxon>
        <taxon>Euteleostomi</taxon>
        <taxon>Mammalia</taxon>
        <taxon>Eutheria</taxon>
        <taxon>Euarchontoglires</taxon>
        <taxon>Primates</taxon>
        <taxon>Haplorrhini</taxon>
        <taxon>Platyrrhini</taxon>
        <taxon>Cebidae</taxon>
        <taxon>Callitrichinae</taxon>
        <taxon>Saguinus</taxon>
    </lineage>
</organism>
<accession>A0ABQ9TP29</accession>
<keyword evidence="2" id="KW-1185">Reference proteome</keyword>